<feature type="chain" id="PRO_5011643633" evidence="1">
    <location>
        <begin position="19"/>
        <end position="166"/>
    </location>
</feature>
<name>A0A1G7Q0K3_9SPHI</name>
<feature type="signal peptide" evidence="1">
    <location>
        <begin position="1"/>
        <end position="18"/>
    </location>
</feature>
<dbReference type="SUPFAM" id="SSF54427">
    <property type="entry name" value="NTF2-like"/>
    <property type="match status" value="1"/>
</dbReference>
<dbReference type="AlphaFoldDB" id="A0A1G7Q0K3"/>
<dbReference type="Proteomes" id="UP000199643">
    <property type="component" value="Unassembled WGS sequence"/>
</dbReference>
<dbReference type="OrthoDB" id="760475at2"/>
<evidence type="ECO:0000256" key="1">
    <source>
        <dbReference type="SAM" id="SignalP"/>
    </source>
</evidence>
<protein>
    <submittedName>
        <fullName evidence="2">Putative lumazine-binding</fullName>
    </submittedName>
</protein>
<dbReference type="STRING" id="405671.SAMN05421827_10298"/>
<dbReference type="Gene3D" id="3.10.450.50">
    <property type="match status" value="1"/>
</dbReference>
<accession>A0A1G7Q0K3</accession>
<proteinExistence type="predicted"/>
<keyword evidence="1" id="KW-0732">Signal</keyword>
<dbReference type="InterPro" id="IPR032710">
    <property type="entry name" value="NTF2-like_dom_sf"/>
</dbReference>
<keyword evidence="3" id="KW-1185">Reference proteome</keyword>
<evidence type="ECO:0000313" key="2">
    <source>
        <dbReference type="EMBL" id="SDF91459.1"/>
    </source>
</evidence>
<evidence type="ECO:0000313" key="3">
    <source>
        <dbReference type="Proteomes" id="UP000199643"/>
    </source>
</evidence>
<gene>
    <name evidence="2" type="ORF">SAMN05421827_10298</name>
</gene>
<dbReference type="EMBL" id="FNCH01000002">
    <property type="protein sequence ID" value="SDF91459.1"/>
    <property type="molecule type" value="Genomic_DNA"/>
</dbReference>
<reference evidence="3" key="1">
    <citation type="submission" date="2016-10" db="EMBL/GenBank/DDBJ databases">
        <authorList>
            <person name="Varghese N."/>
            <person name="Submissions S."/>
        </authorList>
    </citation>
    <scope>NUCLEOTIDE SEQUENCE [LARGE SCALE GENOMIC DNA]</scope>
    <source>
        <strain evidence="3">DSM 17933</strain>
    </source>
</reference>
<sequence>MRTRCLSIFMLMSHFAIAQHFAAEKKEIQCVVSQFKESIIKKDSATFNGLFHENPVVWIGVVKNRSQQKRLEGNSANRKNYFKDTYQNFFHYIMEKGGKEEKFEKIRIINDDVIASVSFNYSFREENTITNWGSEYWHLIKAEGKWKIVSIVYSYESAKFFSINSR</sequence>
<organism evidence="2 3">
    <name type="scientific">Pedobacter terrae</name>
    <dbReference type="NCBI Taxonomy" id="405671"/>
    <lineage>
        <taxon>Bacteria</taxon>
        <taxon>Pseudomonadati</taxon>
        <taxon>Bacteroidota</taxon>
        <taxon>Sphingobacteriia</taxon>
        <taxon>Sphingobacteriales</taxon>
        <taxon>Sphingobacteriaceae</taxon>
        <taxon>Pedobacter</taxon>
    </lineage>
</organism>
<dbReference type="RefSeq" id="WP_143009022.1">
    <property type="nucleotide sequence ID" value="NZ_FNCH01000002.1"/>
</dbReference>